<dbReference type="EMBL" id="CP102294">
    <property type="protein sequence ID" value="UWN57591.1"/>
    <property type="molecule type" value="Genomic_DNA"/>
</dbReference>
<dbReference type="RefSeq" id="WP_147524856.1">
    <property type="nucleotide sequence ID" value="NZ_CAPH01000006.1"/>
</dbReference>
<reference evidence="1" key="1">
    <citation type="journal article" date="2022" name="Cell">
        <title>Design, construction, and in vivo augmentation of a complex gut microbiome.</title>
        <authorList>
            <person name="Cheng A.G."/>
            <person name="Ho P.Y."/>
            <person name="Aranda-Diaz A."/>
            <person name="Jain S."/>
            <person name="Yu F.B."/>
            <person name="Meng X."/>
            <person name="Wang M."/>
            <person name="Iakiviak M."/>
            <person name="Nagashima K."/>
            <person name="Zhao A."/>
            <person name="Murugkar P."/>
            <person name="Patil A."/>
            <person name="Atabakhsh K."/>
            <person name="Weakley A."/>
            <person name="Yan J."/>
            <person name="Brumbaugh A.R."/>
            <person name="Higginbottom S."/>
            <person name="Dimas A."/>
            <person name="Shiver A.L."/>
            <person name="Deutschbauer A."/>
            <person name="Neff N."/>
            <person name="Sonnenburg J.L."/>
            <person name="Huang K.C."/>
            <person name="Fischbach M.A."/>
        </authorList>
    </citation>
    <scope>NUCLEOTIDE SEQUENCE</scope>
    <source>
        <strain evidence="1">AP11</strain>
    </source>
</reference>
<keyword evidence="2" id="KW-1185">Reference proteome</keyword>
<evidence type="ECO:0008006" key="3">
    <source>
        <dbReference type="Google" id="ProtNLM"/>
    </source>
</evidence>
<dbReference type="GeneID" id="82890487"/>
<dbReference type="Proteomes" id="UP001059295">
    <property type="component" value="Chromosome"/>
</dbReference>
<proteinExistence type="predicted"/>
<protein>
    <recommendedName>
        <fullName evidence="3">Lipoprotein</fullName>
    </recommendedName>
</protein>
<sequence>MKSRIKKGLITYTLLSIALYNVSCQCLKHRKNSYAEGKYQMICLTTIDDNVPHWTFSRDNYSKDTKIIDDESLEVIIRKEDFTRHQFYQDVFPLDTTAMYFPDMDHMYGPLYVILWDLLEHGRAEVLFQERRIDSIRHRFYSFLGSEQECLEFWDKNHNIWIPLLDRLIKMGE</sequence>
<gene>
    <name evidence="1" type="ORF">NQ491_02095</name>
</gene>
<evidence type="ECO:0000313" key="1">
    <source>
        <dbReference type="EMBL" id="UWN57591.1"/>
    </source>
</evidence>
<evidence type="ECO:0000313" key="2">
    <source>
        <dbReference type="Proteomes" id="UP001059295"/>
    </source>
</evidence>
<organism evidence="1 2">
    <name type="scientific">Alistipes ihumii AP11</name>
    <dbReference type="NCBI Taxonomy" id="1211813"/>
    <lineage>
        <taxon>Bacteria</taxon>
        <taxon>Pseudomonadati</taxon>
        <taxon>Bacteroidota</taxon>
        <taxon>Bacteroidia</taxon>
        <taxon>Bacteroidales</taxon>
        <taxon>Rikenellaceae</taxon>
        <taxon>Alistipes</taxon>
    </lineage>
</organism>
<accession>A0ABY5V064</accession>
<name>A0ABY5V064_9BACT</name>